<dbReference type="OrthoDB" id="297605at2759"/>
<evidence type="ECO:0000313" key="2">
    <source>
        <dbReference type="Proteomes" id="UP000692954"/>
    </source>
</evidence>
<proteinExistence type="predicted"/>
<protein>
    <submittedName>
        <fullName evidence="1">Uncharacterized protein</fullName>
    </submittedName>
</protein>
<accession>A0A8S1P7U4</accession>
<dbReference type="AlphaFoldDB" id="A0A8S1P7U4"/>
<reference evidence="1" key="1">
    <citation type="submission" date="2021-01" db="EMBL/GenBank/DDBJ databases">
        <authorList>
            <consortium name="Genoscope - CEA"/>
            <person name="William W."/>
        </authorList>
    </citation>
    <scope>NUCLEOTIDE SEQUENCE</scope>
</reference>
<dbReference type="Proteomes" id="UP000692954">
    <property type="component" value="Unassembled WGS sequence"/>
</dbReference>
<keyword evidence="2" id="KW-1185">Reference proteome</keyword>
<sequence length="132" mass="15714">MQQTPLRGRKSLFDYLLQSRSLSSKQKSRHLSGIYIEGSRAPIDQRIQKTRPNKLQIKTEYMDYFVFQTNENIIMPQTKICSQRQPAIYNLQFTINKKQSKLQIINRKPSKSFYTIQIYSKSQEKSESRQFK</sequence>
<gene>
    <name evidence="1" type="ORF">PSON_ATCC_30995.1.T0710193</name>
</gene>
<evidence type="ECO:0000313" key="1">
    <source>
        <dbReference type="EMBL" id="CAD8099192.1"/>
    </source>
</evidence>
<organism evidence="1 2">
    <name type="scientific">Paramecium sonneborni</name>
    <dbReference type="NCBI Taxonomy" id="65129"/>
    <lineage>
        <taxon>Eukaryota</taxon>
        <taxon>Sar</taxon>
        <taxon>Alveolata</taxon>
        <taxon>Ciliophora</taxon>
        <taxon>Intramacronucleata</taxon>
        <taxon>Oligohymenophorea</taxon>
        <taxon>Peniculida</taxon>
        <taxon>Parameciidae</taxon>
        <taxon>Paramecium</taxon>
    </lineage>
</organism>
<comment type="caution">
    <text evidence="1">The sequence shown here is derived from an EMBL/GenBank/DDBJ whole genome shotgun (WGS) entry which is preliminary data.</text>
</comment>
<name>A0A8S1P7U4_9CILI</name>
<dbReference type="EMBL" id="CAJJDN010000071">
    <property type="protein sequence ID" value="CAD8099192.1"/>
    <property type="molecule type" value="Genomic_DNA"/>
</dbReference>